<evidence type="ECO:0000256" key="3">
    <source>
        <dbReference type="ARBA" id="ARBA00013208"/>
    </source>
</evidence>
<dbReference type="PROSITE" id="PS00761">
    <property type="entry name" value="SPASE_I_3"/>
    <property type="match status" value="1"/>
</dbReference>
<evidence type="ECO:0000256" key="5">
    <source>
        <dbReference type="ARBA" id="ARBA00022801"/>
    </source>
</evidence>
<evidence type="ECO:0000256" key="1">
    <source>
        <dbReference type="ARBA" id="ARBA00000677"/>
    </source>
</evidence>
<evidence type="ECO:0000313" key="9">
    <source>
        <dbReference type="EMBL" id="AMW06627.1"/>
    </source>
</evidence>
<evidence type="ECO:0000256" key="7">
    <source>
        <dbReference type="RuleBase" id="RU362042"/>
    </source>
</evidence>
<evidence type="ECO:0000256" key="4">
    <source>
        <dbReference type="ARBA" id="ARBA00019232"/>
    </source>
</evidence>
<protein>
    <recommendedName>
        <fullName evidence="4 7">Signal peptidase I</fullName>
        <ecNumber evidence="3 7">3.4.21.89</ecNumber>
    </recommendedName>
</protein>
<dbReference type="PROSITE" id="PS00760">
    <property type="entry name" value="SPASE_I_2"/>
    <property type="match status" value="1"/>
</dbReference>
<dbReference type="GO" id="GO:0004252">
    <property type="term" value="F:serine-type endopeptidase activity"/>
    <property type="evidence" value="ECO:0007669"/>
    <property type="project" value="InterPro"/>
</dbReference>
<proteinExistence type="inferred from homology"/>
<dbReference type="NCBIfam" id="TIGR02227">
    <property type="entry name" value="sigpep_I_bact"/>
    <property type="match status" value="1"/>
</dbReference>
<dbReference type="PANTHER" id="PTHR43390:SF1">
    <property type="entry name" value="CHLOROPLAST PROCESSING PEPTIDASE"/>
    <property type="match status" value="1"/>
</dbReference>
<dbReference type="EC" id="3.4.21.89" evidence="3 7"/>
<keyword evidence="5 7" id="KW-0378">Hydrolase</keyword>
<dbReference type="InterPro" id="IPR000223">
    <property type="entry name" value="Pept_S26A_signal_pept_1"/>
</dbReference>
<dbReference type="STRING" id="1379270.GEMMAAP_06720"/>
<dbReference type="Gene3D" id="2.10.109.10">
    <property type="entry name" value="Umud Fragment, subunit A"/>
    <property type="match status" value="1"/>
</dbReference>
<keyword evidence="10" id="KW-1185">Reference proteome</keyword>
<name>A0A143BNH0_9BACT</name>
<dbReference type="GO" id="GO:0016020">
    <property type="term" value="C:membrane"/>
    <property type="evidence" value="ECO:0007669"/>
    <property type="project" value="UniProtKB-SubCell"/>
</dbReference>
<dbReference type="GO" id="GO:0009003">
    <property type="term" value="F:signal peptidase activity"/>
    <property type="evidence" value="ECO:0007669"/>
    <property type="project" value="UniProtKB-EC"/>
</dbReference>
<comment type="catalytic activity">
    <reaction evidence="1 7">
        <text>Cleavage of hydrophobic, N-terminal signal or leader sequences from secreted and periplasmic proteins.</text>
        <dbReference type="EC" id="3.4.21.89"/>
    </reaction>
</comment>
<dbReference type="InterPro" id="IPR019758">
    <property type="entry name" value="Pept_S26A_signal_pept_1_CS"/>
</dbReference>
<dbReference type="InterPro" id="IPR019533">
    <property type="entry name" value="Peptidase_S26"/>
</dbReference>
<reference evidence="9 10" key="1">
    <citation type="journal article" date="2014" name="Proc. Natl. Acad. Sci. U.S.A.">
        <title>Functional type 2 photosynthetic reaction centers found in the rare bacterial phylum Gemmatimonadetes.</title>
        <authorList>
            <person name="Zeng Y."/>
            <person name="Feng F."/>
            <person name="Medova H."/>
            <person name="Dean J."/>
            <person name="Koblizek M."/>
        </authorList>
    </citation>
    <scope>NUCLEOTIDE SEQUENCE [LARGE SCALE GENOMIC DNA]</scope>
    <source>
        <strain evidence="9 10">AP64</strain>
    </source>
</reference>
<dbReference type="PANTHER" id="PTHR43390">
    <property type="entry name" value="SIGNAL PEPTIDASE I"/>
    <property type="match status" value="1"/>
</dbReference>
<dbReference type="CDD" id="cd06530">
    <property type="entry name" value="S26_SPase_I"/>
    <property type="match status" value="1"/>
</dbReference>
<keyword evidence="7" id="KW-0645">Protease</keyword>
<dbReference type="KEGG" id="gph:GEMMAAP_06720"/>
<dbReference type="eggNOG" id="COG0681">
    <property type="taxonomic scope" value="Bacteria"/>
</dbReference>
<dbReference type="GO" id="GO:0006465">
    <property type="term" value="P:signal peptide processing"/>
    <property type="evidence" value="ECO:0007669"/>
    <property type="project" value="InterPro"/>
</dbReference>
<dbReference type="PRINTS" id="PR00727">
    <property type="entry name" value="LEADERPTASE"/>
</dbReference>
<dbReference type="Proteomes" id="UP000076404">
    <property type="component" value="Chromosome"/>
</dbReference>
<dbReference type="SUPFAM" id="SSF51306">
    <property type="entry name" value="LexA/Signal peptidase"/>
    <property type="match status" value="1"/>
</dbReference>
<dbReference type="InterPro" id="IPR036286">
    <property type="entry name" value="LexA/Signal_pep-like_sf"/>
</dbReference>
<reference evidence="9 10" key="2">
    <citation type="journal article" date="2016" name="Environ. Microbiol. Rep.">
        <title>Metagenomic evidence for the presence of phototrophic Gemmatimonadetes bacteria in diverse environments.</title>
        <authorList>
            <person name="Zeng Y."/>
            <person name="Baumbach J."/>
            <person name="Barbosa E.G."/>
            <person name="Azevedo V."/>
            <person name="Zhang C."/>
            <person name="Koblizek M."/>
        </authorList>
    </citation>
    <scope>NUCLEOTIDE SEQUENCE [LARGE SCALE GENOMIC DNA]</scope>
    <source>
        <strain evidence="9 10">AP64</strain>
    </source>
</reference>
<comment type="similarity">
    <text evidence="2 7">Belongs to the peptidase S26 family.</text>
</comment>
<feature type="active site" evidence="6">
    <location>
        <position position="87"/>
    </location>
</feature>
<dbReference type="Pfam" id="PF10502">
    <property type="entry name" value="Peptidase_S26"/>
    <property type="match status" value="1"/>
</dbReference>
<accession>A0A143BNH0</accession>
<comment type="subcellular location">
    <subcellularLocation>
        <location evidence="7">Membrane</location>
        <topology evidence="7">Single-pass type II membrane protein</topology>
    </subcellularLocation>
</comment>
<evidence type="ECO:0000256" key="2">
    <source>
        <dbReference type="ARBA" id="ARBA00009370"/>
    </source>
</evidence>
<evidence type="ECO:0000259" key="8">
    <source>
        <dbReference type="Pfam" id="PF10502"/>
    </source>
</evidence>
<evidence type="ECO:0000313" key="10">
    <source>
        <dbReference type="Proteomes" id="UP000076404"/>
    </source>
</evidence>
<feature type="active site" evidence="6">
    <location>
        <position position="32"/>
    </location>
</feature>
<evidence type="ECO:0000256" key="6">
    <source>
        <dbReference type="PIRSR" id="PIRSR600223-1"/>
    </source>
</evidence>
<dbReference type="AlphaFoldDB" id="A0A143BNH0"/>
<sequence>MSSWLVVLPAALVLFLVLRTFVVEAFRIPSSSMERTLLVGDFLLVNKWVYGAQVPFTRTRLPALRTPRHNDVVVFDWPVDPAKAFVKRLVGLPGDTLSMMQGVLRRNGTPLRESYAFRGVATGGVYDTILDARDSWGPLVVPPRHLFVLGDNRANSLDSRYWGFVPDSLLRGAPWFVYYSFTPDSTERAPWLTRIRWDRLGTTVR</sequence>
<organism evidence="9 10">
    <name type="scientific">Gemmatimonas phototrophica</name>
    <dbReference type="NCBI Taxonomy" id="1379270"/>
    <lineage>
        <taxon>Bacteria</taxon>
        <taxon>Pseudomonadati</taxon>
        <taxon>Gemmatimonadota</taxon>
        <taxon>Gemmatimonadia</taxon>
        <taxon>Gemmatimonadales</taxon>
        <taxon>Gemmatimonadaceae</taxon>
        <taxon>Gemmatimonas</taxon>
    </lineage>
</organism>
<dbReference type="EMBL" id="CP011454">
    <property type="protein sequence ID" value="AMW06627.1"/>
    <property type="molecule type" value="Genomic_DNA"/>
</dbReference>
<feature type="domain" description="Peptidase S26" evidence="8">
    <location>
        <begin position="3"/>
        <end position="178"/>
    </location>
</feature>
<gene>
    <name evidence="9" type="ORF">GEMMAAP_06720</name>
</gene>
<dbReference type="InterPro" id="IPR019757">
    <property type="entry name" value="Pept_S26A_signal_pept_1_Lys-AS"/>
</dbReference>